<evidence type="ECO:0008006" key="3">
    <source>
        <dbReference type="Google" id="ProtNLM"/>
    </source>
</evidence>
<name>N8SFP8_9GAMM</name>
<sequence>MFSVTRPTTFPKSLTKSTKDYRAADVVEVLQDIFFSKCYLCERKGFSDVNIEHRDPHEGDLIKKYDWNNLFYACVRCNGIKANIYKNIIDCCQTLDVAQAIELHCPIVNNDDHKVIVTVGSLASTIEIESTIKLLDQCFNDTNTALKGISRHTLIKQIQKYQTKLLIIKDELLDDSLILTSSEKNLRIEKLKVMCDPEFPFSAFWKWYITRDVDLSKIVGNVF</sequence>
<dbReference type="OrthoDB" id="5918473at2"/>
<dbReference type="HOGENOM" id="CLU_107902_0_0_6"/>
<dbReference type="AlphaFoldDB" id="N8SFP8"/>
<evidence type="ECO:0000313" key="1">
    <source>
        <dbReference type="EMBL" id="ENU44599.1"/>
    </source>
</evidence>
<accession>N8SFP8</accession>
<proteinExistence type="predicted"/>
<gene>
    <name evidence="1" type="ORF">F985_00739</name>
</gene>
<evidence type="ECO:0000313" key="2">
    <source>
        <dbReference type="Proteomes" id="UP000013065"/>
    </source>
</evidence>
<dbReference type="Gene3D" id="1.10.30.50">
    <property type="match status" value="1"/>
</dbReference>
<reference evidence="2" key="1">
    <citation type="submission" date="2013-02" db="EMBL/GenBank/DDBJ databases">
        <title>The Genome Sequence of Acinetobacter sp. NIPH 973.</title>
        <authorList>
            <consortium name="The Broad Institute Genome Sequencing Platform"/>
            <consortium name="The Broad Institute Genome Sequencing Center for Infectious Disease"/>
            <person name="Cerqueira G."/>
            <person name="Feldgarden M."/>
            <person name="Courvalin P."/>
            <person name="Perichon B."/>
            <person name="Grillot-Courvalin C."/>
            <person name="Clermont D."/>
            <person name="Rocha E."/>
            <person name="Yoon E.-J."/>
            <person name="Nemec A."/>
            <person name="Walker B."/>
            <person name="Young S.K."/>
            <person name="Zeng Q."/>
            <person name="Gargeya S."/>
            <person name="Fitzgerald M."/>
            <person name="Haas B."/>
            <person name="Abouelleil A."/>
            <person name="Alvarado L."/>
            <person name="Arachchi H.M."/>
            <person name="Berlin A.M."/>
            <person name="Chapman S.B."/>
            <person name="Dewar J."/>
            <person name="Goldberg J."/>
            <person name="Griggs A."/>
            <person name="Gujja S."/>
            <person name="Hansen M."/>
            <person name="Howarth C."/>
            <person name="Imamovic A."/>
            <person name="Larimer J."/>
            <person name="McCowan C."/>
            <person name="Murphy C."/>
            <person name="Neiman D."/>
            <person name="Pearson M."/>
            <person name="Priest M."/>
            <person name="Roberts A."/>
            <person name="Saif S."/>
            <person name="Shea T."/>
            <person name="Sisk P."/>
            <person name="Sykes S."/>
            <person name="Wortman J."/>
            <person name="Nusbaum C."/>
            <person name="Birren B."/>
        </authorList>
    </citation>
    <scope>NUCLEOTIDE SEQUENCE [LARGE SCALE GENOMIC DNA]</scope>
    <source>
        <strain evidence="2">NIPH 973</strain>
    </source>
</reference>
<dbReference type="PATRIC" id="fig|520709.3.peg.718"/>
<dbReference type="Proteomes" id="UP000013065">
    <property type="component" value="Unassembled WGS sequence"/>
</dbReference>
<dbReference type="EMBL" id="APOO01000005">
    <property type="protein sequence ID" value="ENU44599.1"/>
    <property type="molecule type" value="Genomic_DNA"/>
</dbReference>
<comment type="caution">
    <text evidence="1">The sequence shown here is derived from an EMBL/GenBank/DDBJ whole genome shotgun (WGS) entry which is preliminary data.</text>
</comment>
<reference evidence="1 2" key="2">
    <citation type="journal article" date="2015" name="Int. J. Syst. Evol. Microbiol.">
        <title>Acinetobacter seifertii sp. nov., a member of the Acinetobacter calcoaceticus-Acinetobacter baumannii complex isolated from human clinical specimens.</title>
        <authorList>
            <person name="Nemec A."/>
            <person name="Krizova L."/>
            <person name="Maixnerova M."/>
            <person name="Sedo O."/>
            <person name="Brisse S."/>
            <person name="Higgins P.G."/>
        </authorList>
    </citation>
    <scope>NUCLEOTIDE SEQUENCE [LARGE SCALE GENOMIC DNA]</scope>
    <source>
        <strain evidence="1 2">NIPH 973</strain>
    </source>
</reference>
<protein>
    <recommendedName>
        <fullName evidence="3">HNH endonuclease</fullName>
    </recommendedName>
</protein>
<dbReference type="RefSeq" id="WP_004705853.1">
    <property type="nucleotide sequence ID" value="NZ_BKTH01000001.1"/>
</dbReference>
<organism evidence="1 2">
    <name type="scientific">Acinetobacter seifertii</name>
    <dbReference type="NCBI Taxonomy" id="1530123"/>
    <lineage>
        <taxon>Bacteria</taxon>
        <taxon>Pseudomonadati</taxon>
        <taxon>Pseudomonadota</taxon>
        <taxon>Gammaproteobacteria</taxon>
        <taxon>Moraxellales</taxon>
        <taxon>Moraxellaceae</taxon>
        <taxon>Acinetobacter</taxon>
        <taxon>Acinetobacter calcoaceticus/baumannii complex</taxon>
    </lineage>
</organism>